<dbReference type="Proteomes" id="UP000019249">
    <property type="component" value="Unassembled WGS sequence"/>
</dbReference>
<evidence type="ECO:0000313" key="1">
    <source>
        <dbReference type="EMBL" id="EUJ25792.1"/>
    </source>
</evidence>
<protein>
    <submittedName>
        <fullName evidence="1">Uncharacterized protein</fullName>
    </submittedName>
</protein>
<dbReference type="EMBL" id="AODF01000042">
    <property type="protein sequence ID" value="EUJ25792.1"/>
    <property type="molecule type" value="Genomic_DNA"/>
</dbReference>
<sequence>MSKFKVGEIVRVRKDISEESRYSARMLFTQEMYQHVSKTFKVITIDSFRNDTQYKLEGLDFWWHEDWLESAYEKIEVEQQMADWLDTMPDAWKLDADLALYKVVAASSAYQRDELRSKKLVPIWLIESVIEPRVQHLRRLPMPFDTAMK</sequence>
<name>A0ABN0RBR8_9LIST</name>
<gene>
    <name evidence="1" type="ORF">MFLO_14777</name>
</gene>
<comment type="caution">
    <text evidence="1">The sequence shown here is derived from an EMBL/GenBank/DDBJ whole genome shotgun (WGS) entry which is preliminary data.</text>
</comment>
<accession>A0ABN0RBR8</accession>
<keyword evidence="2" id="KW-1185">Reference proteome</keyword>
<organism evidence="1 2">
    <name type="scientific">Listeria floridensis FSL S10-1187</name>
    <dbReference type="NCBI Taxonomy" id="1265817"/>
    <lineage>
        <taxon>Bacteria</taxon>
        <taxon>Bacillati</taxon>
        <taxon>Bacillota</taxon>
        <taxon>Bacilli</taxon>
        <taxon>Bacillales</taxon>
        <taxon>Listeriaceae</taxon>
        <taxon>Listeria</taxon>
    </lineage>
</organism>
<reference evidence="1 2" key="1">
    <citation type="journal article" date="2014" name="Int. J. Syst. Evol. Microbiol.">
        <title>Listeria floridensis sp. nov., Listeria aquatica sp. nov., Listeria cornellensis sp. nov., Listeria riparia sp. nov. and Listeria grandensis sp. nov., from agricultural and natural environments.</title>
        <authorList>
            <person name="den Bakker H.C."/>
            <person name="Warchocki S."/>
            <person name="Wright E.M."/>
            <person name="Allred A.F."/>
            <person name="Ahlstrom C."/>
            <person name="Manuel C.S."/>
            <person name="Stasiewicz M.J."/>
            <person name="Burrell A."/>
            <person name="Roof S."/>
            <person name="Strawn L."/>
            <person name="Fortes E.D."/>
            <person name="Nightingale K.K."/>
            <person name="Kephart D."/>
            <person name="Wiedmann M."/>
        </authorList>
    </citation>
    <scope>NUCLEOTIDE SEQUENCE [LARGE SCALE GENOMIC DNA]</scope>
    <source>
        <strain evidence="1 2">FSL S10-1187</strain>
    </source>
</reference>
<feature type="non-terminal residue" evidence="1">
    <location>
        <position position="149"/>
    </location>
</feature>
<evidence type="ECO:0000313" key="2">
    <source>
        <dbReference type="Proteomes" id="UP000019249"/>
    </source>
</evidence>
<proteinExistence type="predicted"/>
<dbReference type="RefSeq" id="WP_036098439.1">
    <property type="nucleotide sequence ID" value="NZ_AODF01000042.1"/>
</dbReference>